<keyword evidence="1" id="KW-0175">Coiled coil</keyword>
<name>A0A9E6MRP4_9ACTN</name>
<dbReference type="AlphaFoldDB" id="A0A9E6MRP4"/>
<feature type="transmembrane region" description="Helical" evidence="3">
    <location>
        <begin position="282"/>
        <end position="301"/>
    </location>
</feature>
<proteinExistence type="predicted"/>
<dbReference type="EMBL" id="CP072829">
    <property type="protein sequence ID" value="QTU84496.1"/>
    <property type="molecule type" value="Genomic_DNA"/>
</dbReference>
<feature type="compositionally biased region" description="Basic and acidic residues" evidence="2">
    <location>
        <begin position="100"/>
        <end position="109"/>
    </location>
</feature>
<feature type="region of interest" description="Disordered" evidence="2">
    <location>
        <begin position="1"/>
        <end position="228"/>
    </location>
</feature>
<keyword evidence="3" id="KW-0812">Transmembrane</keyword>
<feature type="compositionally biased region" description="Basic and acidic residues" evidence="2">
    <location>
        <begin position="7"/>
        <end position="24"/>
    </location>
</feature>
<reference evidence="5" key="2">
    <citation type="submission" date="2021-04" db="EMBL/GenBank/DDBJ databases">
        <title>Novel species in family Eggerthellaceae.</title>
        <authorList>
            <person name="Zhang G."/>
        </authorList>
    </citation>
    <scope>NUCLEOTIDE SEQUENCE</scope>
    <source>
        <strain evidence="5">Zg-886</strain>
    </source>
</reference>
<evidence type="ECO:0000256" key="1">
    <source>
        <dbReference type="SAM" id="Coils"/>
    </source>
</evidence>
<protein>
    <submittedName>
        <fullName evidence="5">Septum formation initiator family protein</fullName>
    </submittedName>
</protein>
<organism evidence="5 7">
    <name type="scientific">Xiamenia xianingshaonis</name>
    <dbReference type="NCBI Taxonomy" id="2682776"/>
    <lineage>
        <taxon>Bacteria</taxon>
        <taxon>Bacillati</taxon>
        <taxon>Actinomycetota</taxon>
        <taxon>Coriobacteriia</taxon>
        <taxon>Eggerthellales</taxon>
        <taxon>Eggerthellaceae</taxon>
        <taxon>Xiamenia</taxon>
    </lineage>
</organism>
<dbReference type="EMBL" id="WPCR01000001">
    <property type="protein sequence ID" value="NHM13424.1"/>
    <property type="molecule type" value="Genomic_DNA"/>
</dbReference>
<feature type="compositionally biased region" description="Basic and acidic residues" evidence="2">
    <location>
        <begin position="164"/>
        <end position="173"/>
    </location>
</feature>
<evidence type="ECO:0000313" key="4">
    <source>
        <dbReference type="EMBL" id="NHM13424.1"/>
    </source>
</evidence>
<evidence type="ECO:0000313" key="7">
    <source>
        <dbReference type="Proteomes" id="UP000671910"/>
    </source>
</evidence>
<dbReference type="Proteomes" id="UP000671910">
    <property type="component" value="Chromosome"/>
</dbReference>
<keyword evidence="3" id="KW-1133">Transmembrane helix</keyword>
<evidence type="ECO:0000256" key="3">
    <source>
        <dbReference type="SAM" id="Phobius"/>
    </source>
</evidence>
<feature type="coiled-coil region" evidence="1">
    <location>
        <begin position="313"/>
        <end position="340"/>
    </location>
</feature>
<feature type="compositionally biased region" description="Low complexity" evidence="2">
    <location>
        <begin position="217"/>
        <end position="228"/>
    </location>
</feature>
<dbReference type="RefSeq" id="WP_166338254.1">
    <property type="nucleotide sequence ID" value="NZ_CP072829.1"/>
</dbReference>
<evidence type="ECO:0000313" key="6">
    <source>
        <dbReference type="Proteomes" id="UP000636394"/>
    </source>
</evidence>
<keyword evidence="3" id="KW-0472">Membrane</keyword>
<accession>A0A9E6MRP4</accession>
<dbReference type="KEGG" id="ebz:J7S26_00760"/>
<sequence length="404" mass="44437">MARNANRSRDSLSSRSRLSQDRLSYRTGTYDSEDIPEFTSAFRSGGNASRRSAEGRPYYASASRPSAVRTDGRRSRSSYGAASDETDYRRRAYGALPLQDRTDVPRVHAEAYQPMGSHSYARTSSVYRPPRGSSLTDGFGERRSSRGSASAAGRWEADFDEQETERGSAERGRSVGQGRGRADSRGRGSHRKMDEREERRRARAKAKAEKKYERQFGRSSAPAADAGPRAAVYKGSMGSKHRQAARMQQGKIFQASPLGAVVGFISSLFSTVAGVFRCWHTLKKTTCVLLIVVATCVFLYSPAQQYYKTLRTNDQLRAEYAALEARNSALGRDVAALQTDEGIKARAHDQLGWVNAGEETANVHGLDIAYDRSESIRANIPAGSVKAPDTAWYTPVLDAVFGVE</sequence>
<gene>
    <name evidence="4" type="ORF">GMI68_01340</name>
    <name evidence="5" type="ORF">J7S26_00760</name>
</gene>
<keyword evidence="6" id="KW-1185">Reference proteome</keyword>
<reference evidence="4 6" key="1">
    <citation type="submission" date="2019-11" db="EMBL/GenBank/DDBJ databases">
        <title>Eggerthellaceae novel genus isolated from the rectal contents of marmort.</title>
        <authorList>
            <person name="Zhang G."/>
        </authorList>
    </citation>
    <scope>NUCLEOTIDE SEQUENCE [LARGE SCALE GENOMIC DNA]</scope>
    <source>
        <strain evidence="6">zg-886</strain>
        <strain evidence="4">Zg-886</strain>
    </source>
</reference>
<dbReference type="Proteomes" id="UP000636394">
    <property type="component" value="Unassembled WGS sequence"/>
</dbReference>
<dbReference type="Pfam" id="PF04977">
    <property type="entry name" value="DivIC"/>
    <property type="match status" value="1"/>
</dbReference>
<evidence type="ECO:0000313" key="5">
    <source>
        <dbReference type="EMBL" id="QTU84496.1"/>
    </source>
</evidence>
<feature type="transmembrane region" description="Helical" evidence="3">
    <location>
        <begin position="252"/>
        <end position="276"/>
    </location>
</feature>
<feature type="compositionally biased region" description="Basic and acidic residues" evidence="2">
    <location>
        <begin position="180"/>
        <end position="216"/>
    </location>
</feature>
<evidence type="ECO:0000256" key="2">
    <source>
        <dbReference type="SAM" id="MobiDB-lite"/>
    </source>
</evidence>
<dbReference type="InterPro" id="IPR007060">
    <property type="entry name" value="FtsL/DivIC"/>
</dbReference>